<keyword evidence="3" id="KW-1185">Reference proteome</keyword>
<feature type="region of interest" description="Disordered" evidence="1">
    <location>
        <begin position="131"/>
        <end position="151"/>
    </location>
</feature>
<accession>A0A4Z2FEV2</accession>
<reference evidence="2 3" key="1">
    <citation type="submission" date="2019-03" db="EMBL/GenBank/DDBJ databases">
        <title>First draft genome of Liparis tanakae, snailfish: a comprehensive survey of snailfish specific genes.</title>
        <authorList>
            <person name="Kim W."/>
            <person name="Song I."/>
            <person name="Jeong J.-H."/>
            <person name="Kim D."/>
            <person name="Kim S."/>
            <person name="Ryu S."/>
            <person name="Song J.Y."/>
            <person name="Lee S.K."/>
        </authorList>
    </citation>
    <scope>NUCLEOTIDE SEQUENCE [LARGE SCALE GENOMIC DNA]</scope>
    <source>
        <tissue evidence="2">Muscle</tissue>
    </source>
</reference>
<name>A0A4Z2FEV2_9TELE</name>
<proteinExistence type="predicted"/>
<dbReference type="EMBL" id="SRLO01001258">
    <property type="protein sequence ID" value="TNN39678.1"/>
    <property type="molecule type" value="Genomic_DNA"/>
</dbReference>
<protein>
    <submittedName>
        <fullName evidence="2">Uncharacterized protein</fullName>
    </submittedName>
</protein>
<feature type="compositionally biased region" description="Basic and acidic residues" evidence="1">
    <location>
        <begin position="9"/>
        <end position="28"/>
    </location>
</feature>
<dbReference type="AlphaFoldDB" id="A0A4Z2FEV2"/>
<evidence type="ECO:0000256" key="1">
    <source>
        <dbReference type="SAM" id="MobiDB-lite"/>
    </source>
</evidence>
<feature type="region of interest" description="Disordered" evidence="1">
    <location>
        <begin position="1"/>
        <end position="34"/>
    </location>
</feature>
<sequence length="151" mass="17227">MAPSLVCCSRREREREREKKGPLRKDSDANGLSALRPVPKWSFVPEHYRPVATRGQSERREAAGWRSGEQTSWDCDKKSFHIRWPHSTLSPFSSLFTPIHSIVKLQMRRAAISDHTLDLLTVPGIKKFDVSGPSGNRYNPHELRPPITNKA</sequence>
<dbReference type="Proteomes" id="UP000314294">
    <property type="component" value="Unassembled WGS sequence"/>
</dbReference>
<evidence type="ECO:0000313" key="2">
    <source>
        <dbReference type="EMBL" id="TNN39678.1"/>
    </source>
</evidence>
<evidence type="ECO:0000313" key="3">
    <source>
        <dbReference type="Proteomes" id="UP000314294"/>
    </source>
</evidence>
<gene>
    <name evidence="2" type="ORF">EYF80_050155</name>
</gene>
<organism evidence="2 3">
    <name type="scientific">Liparis tanakae</name>
    <name type="common">Tanaka's snailfish</name>
    <dbReference type="NCBI Taxonomy" id="230148"/>
    <lineage>
        <taxon>Eukaryota</taxon>
        <taxon>Metazoa</taxon>
        <taxon>Chordata</taxon>
        <taxon>Craniata</taxon>
        <taxon>Vertebrata</taxon>
        <taxon>Euteleostomi</taxon>
        <taxon>Actinopterygii</taxon>
        <taxon>Neopterygii</taxon>
        <taxon>Teleostei</taxon>
        <taxon>Neoteleostei</taxon>
        <taxon>Acanthomorphata</taxon>
        <taxon>Eupercaria</taxon>
        <taxon>Perciformes</taxon>
        <taxon>Cottioidei</taxon>
        <taxon>Cottales</taxon>
        <taxon>Liparidae</taxon>
        <taxon>Liparis</taxon>
    </lineage>
</organism>
<comment type="caution">
    <text evidence="2">The sequence shown here is derived from an EMBL/GenBank/DDBJ whole genome shotgun (WGS) entry which is preliminary data.</text>
</comment>
<feature type="region of interest" description="Disordered" evidence="1">
    <location>
        <begin position="49"/>
        <end position="72"/>
    </location>
</feature>